<keyword evidence="2" id="KW-1185">Reference proteome</keyword>
<dbReference type="EMBL" id="QZXA01000015">
    <property type="protein sequence ID" value="RJT29394.1"/>
    <property type="molecule type" value="Genomic_DNA"/>
</dbReference>
<dbReference type="AlphaFoldDB" id="A0A6M7TWV0"/>
<sequence>MQELKRLRSQINANLAHCDAEELPIWWLKKHDLIPGGPDLTPEEIKAKLQEETVTTIPAFN</sequence>
<comment type="caution">
    <text evidence="1">The sequence shown here is derived from an EMBL/GenBank/DDBJ whole genome shotgun (WGS) entry which is preliminary data.</text>
</comment>
<evidence type="ECO:0000313" key="2">
    <source>
        <dbReference type="Proteomes" id="UP000275530"/>
    </source>
</evidence>
<proteinExistence type="predicted"/>
<protein>
    <submittedName>
        <fullName evidence="1">Uncharacterized protein</fullName>
    </submittedName>
</protein>
<organism evidence="1 2">
    <name type="scientific">Mesorhizobium jarvisii</name>
    <dbReference type="NCBI Taxonomy" id="1777867"/>
    <lineage>
        <taxon>Bacteria</taxon>
        <taxon>Pseudomonadati</taxon>
        <taxon>Pseudomonadota</taxon>
        <taxon>Alphaproteobacteria</taxon>
        <taxon>Hyphomicrobiales</taxon>
        <taxon>Phyllobacteriaceae</taxon>
        <taxon>Mesorhizobium</taxon>
    </lineage>
</organism>
<evidence type="ECO:0000313" key="1">
    <source>
        <dbReference type="EMBL" id="RJT29394.1"/>
    </source>
</evidence>
<gene>
    <name evidence="1" type="ORF">D3242_29485</name>
</gene>
<dbReference type="RefSeq" id="WP_019864013.1">
    <property type="nucleotide sequence ID" value="NZ_CP033508.1"/>
</dbReference>
<dbReference type="Proteomes" id="UP000275530">
    <property type="component" value="Unassembled WGS sequence"/>
</dbReference>
<accession>A0A6M7TWV0</accession>
<name>A0A6M7TWV0_9HYPH</name>
<reference evidence="1 2" key="1">
    <citation type="submission" date="2018-09" db="EMBL/GenBank/DDBJ databases">
        <title>Mesorhizobium carmichaelinearum sp. nov. isolated from Carmichaelinea spp. root nodules in New Zealand.</title>
        <authorList>
            <person name="De Meyer S.E."/>
        </authorList>
    </citation>
    <scope>NUCLEOTIDE SEQUENCE [LARGE SCALE GENOMIC DNA]</scope>
    <source>
        <strain evidence="1 2">LMG 28313</strain>
    </source>
</reference>